<evidence type="ECO:0000256" key="4">
    <source>
        <dbReference type="ARBA" id="ARBA00022692"/>
    </source>
</evidence>
<dbReference type="InterPro" id="IPR001128">
    <property type="entry name" value="Cyt_P450"/>
</dbReference>
<organism evidence="12 13">
    <name type="scientific">Erythroxylum novogranatense</name>
    <dbReference type="NCBI Taxonomy" id="1862640"/>
    <lineage>
        <taxon>Eukaryota</taxon>
        <taxon>Viridiplantae</taxon>
        <taxon>Streptophyta</taxon>
        <taxon>Embryophyta</taxon>
        <taxon>Tracheophyta</taxon>
        <taxon>Spermatophyta</taxon>
        <taxon>Magnoliopsida</taxon>
        <taxon>eudicotyledons</taxon>
        <taxon>Gunneridae</taxon>
        <taxon>Pentapetalae</taxon>
        <taxon>rosids</taxon>
        <taxon>fabids</taxon>
        <taxon>Malpighiales</taxon>
        <taxon>Erythroxylaceae</taxon>
        <taxon>Erythroxylum</taxon>
    </lineage>
</organism>
<keyword evidence="7" id="KW-0560">Oxidoreductase</keyword>
<dbReference type="InterPro" id="IPR036396">
    <property type="entry name" value="Cyt_P450_sf"/>
</dbReference>
<dbReference type="SUPFAM" id="SSF48264">
    <property type="entry name" value="Cytochrome P450"/>
    <property type="match status" value="1"/>
</dbReference>
<proteinExistence type="predicted"/>
<keyword evidence="9" id="KW-0503">Monooxygenase</keyword>
<evidence type="ECO:0000256" key="9">
    <source>
        <dbReference type="ARBA" id="ARBA00023033"/>
    </source>
</evidence>
<dbReference type="GO" id="GO:0020037">
    <property type="term" value="F:heme binding"/>
    <property type="evidence" value="ECO:0007669"/>
    <property type="project" value="InterPro"/>
</dbReference>
<dbReference type="PRINTS" id="PR00463">
    <property type="entry name" value="EP450I"/>
</dbReference>
<reference evidence="12 13" key="1">
    <citation type="submission" date="2021-09" db="EMBL/GenBank/DDBJ databases">
        <title>Genomic insights and catalytic innovation underlie evolution of tropane alkaloids biosynthesis.</title>
        <authorList>
            <person name="Wang Y.-J."/>
            <person name="Tian T."/>
            <person name="Huang J.-P."/>
            <person name="Huang S.-X."/>
        </authorList>
    </citation>
    <scope>NUCLEOTIDE SEQUENCE [LARGE SCALE GENOMIC DNA]</scope>
    <source>
        <strain evidence="12">KIB-2018</strain>
        <tissue evidence="12">Leaf</tissue>
    </source>
</reference>
<dbReference type="EMBL" id="JAIWQS010000065">
    <property type="protein sequence ID" value="KAJ8747840.1"/>
    <property type="molecule type" value="Genomic_DNA"/>
</dbReference>
<evidence type="ECO:0000256" key="8">
    <source>
        <dbReference type="ARBA" id="ARBA00023004"/>
    </source>
</evidence>
<keyword evidence="8" id="KW-0408">Iron</keyword>
<protein>
    <recommendedName>
        <fullName evidence="14">Cytochrome P450</fullName>
    </recommendedName>
</protein>
<dbReference type="GO" id="GO:0016020">
    <property type="term" value="C:membrane"/>
    <property type="evidence" value="ECO:0007669"/>
    <property type="project" value="UniProtKB-SubCell"/>
</dbReference>
<comment type="caution">
    <text evidence="12">The sequence shown here is derived from an EMBL/GenBank/DDBJ whole genome shotgun (WGS) entry which is preliminary data.</text>
</comment>
<dbReference type="GO" id="GO:0005506">
    <property type="term" value="F:iron ion binding"/>
    <property type="evidence" value="ECO:0007669"/>
    <property type="project" value="InterPro"/>
</dbReference>
<evidence type="ECO:0000256" key="5">
    <source>
        <dbReference type="ARBA" id="ARBA00022723"/>
    </source>
</evidence>
<evidence type="ECO:0000256" key="1">
    <source>
        <dbReference type="ARBA" id="ARBA00001971"/>
    </source>
</evidence>
<evidence type="ECO:0000256" key="6">
    <source>
        <dbReference type="ARBA" id="ARBA00022989"/>
    </source>
</evidence>
<evidence type="ECO:0000256" key="7">
    <source>
        <dbReference type="ARBA" id="ARBA00023002"/>
    </source>
</evidence>
<comment type="cofactor">
    <cofactor evidence="1">
        <name>heme</name>
        <dbReference type="ChEBI" id="CHEBI:30413"/>
    </cofactor>
</comment>
<evidence type="ECO:0000313" key="13">
    <source>
        <dbReference type="Proteomes" id="UP001159364"/>
    </source>
</evidence>
<comment type="subcellular location">
    <subcellularLocation>
        <location evidence="2">Membrane</location>
    </subcellularLocation>
</comment>
<evidence type="ECO:0000256" key="10">
    <source>
        <dbReference type="ARBA" id="ARBA00023136"/>
    </source>
</evidence>
<dbReference type="GO" id="GO:0016705">
    <property type="term" value="F:oxidoreductase activity, acting on paired donors, with incorporation or reduction of molecular oxygen"/>
    <property type="evidence" value="ECO:0007669"/>
    <property type="project" value="InterPro"/>
</dbReference>
<dbReference type="Pfam" id="PF00067">
    <property type="entry name" value="p450"/>
    <property type="match status" value="1"/>
</dbReference>
<dbReference type="GO" id="GO:0004497">
    <property type="term" value="F:monooxygenase activity"/>
    <property type="evidence" value="ECO:0007669"/>
    <property type="project" value="UniProtKB-KW"/>
</dbReference>
<dbReference type="AlphaFoldDB" id="A0AAV8S723"/>
<evidence type="ECO:0000256" key="11">
    <source>
        <dbReference type="SAM" id="Phobius"/>
    </source>
</evidence>
<sequence>MELLSPFAAVVTAILLLLPTTFVYFLFVAAKKKYEKKPPPEVTGGWPVIGHLPLLATGSEPSHITLARWADKFGPIFTIKLGVHRTLIVSNWEMAKECVTVNDRAFASRPQTLAMEVLGNNYSMLGFSPYGSYWRQMRKIVTVELLSNHRLEMLKHVRESELKAAAEGLYLKWTNSASGSNKVLVDMQKWFWDVALNLILKIIVGKRYVEYSCCSDDEQKGGDDEQKGGWRKELRLFMELSGKFSVSDSLPFLRWMDLGGVERAMKKCSKNLEIVAREWLEEHKQKKASIVAKSREDFMDVLLSILDDAKDLSSRDADSVNISTCLLCLFLSAKSVFVFKFHTYCRSVPTFQIFYN</sequence>
<gene>
    <name evidence="12" type="ORF">K2173_012956</name>
</gene>
<feature type="transmembrane region" description="Helical" evidence="11">
    <location>
        <begin position="6"/>
        <end position="27"/>
    </location>
</feature>
<dbReference type="InterPro" id="IPR050651">
    <property type="entry name" value="Plant_Cytochrome_P450_Monoox"/>
</dbReference>
<keyword evidence="10 11" id="KW-0472">Membrane</keyword>
<dbReference type="Gene3D" id="1.10.630.10">
    <property type="entry name" value="Cytochrome P450"/>
    <property type="match status" value="1"/>
</dbReference>
<name>A0AAV8S723_9ROSI</name>
<dbReference type="PANTHER" id="PTHR47947:SF26">
    <property type="entry name" value="CYTOCHROME P450"/>
    <property type="match status" value="1"/>
</dbReference>
<dbReference type="PANTHER" id="PTHR47947">
    <property type="entry name" value="CYTOCHROME P450 82C3-RELATED"/>
    <property type="match status" value="1"/>
</dbReference>
<evidence type="ECO:0000313" key="12">
    <source>
        <dbReference type="EMBL" id="KAJ8747840.1"/>
    </source>
</evidence>
<keyword evidence="5" id="KW-0479">Metal-binding</keyword>
<evidence type="ECO:0000256" key="3">
    <source>
        <dbReference type="ARBA" id="ARBA00022617"/>
    </source>
</evidence>
<dbReference type="Proteomes" id="UP001159364">
    <property type="component" value="Unassembled WGS sequence"/>
</dbReference>
<keyword evidence="6 11" id="KW-1133">Transmembrane helix</keyword>
<evidence type="ECO:0000256" key="2">
    <source>
        <dbReference type="ARBA" id="ARBA00004370"/>
    </source>
</evidence>
<keyword evidence="13" id="KW-1185">Reference proteome</keyword>
<dbReference type="InterPro" id="IPR002401">
    <property type="entry name" value="Cyt_P450_E_grp-I"/>
</dbReference>
<keyword evidence="3" id="KW-0349">Heme</keyword>
<evidence type="ECO:0008006" key="14">
    <source>
        <dbReference type="Google" id="ProtNLM"/>
    </source>
</evidence>
<keyword evidence="4 11" id="KW-0812">Transmembrane</keyword>
<accession>A0AAV8S723</accession>